<organism evidence="6 7">
    <name type="scientific">Wohlfahrtiimonas larvae</name>
    <dbReference type="NCBI Taxonomy" id="1157986"/>
    <lineage>
        <taxon>Bacteria</taxon>
        <taxon>Pseudomonadati</taxon>
        <taxon>Pseudomonadota</taxon>
        <taxon>Gammaproteobacteria</taxon>
        <taxon>Cardiobacteriales</taxon>
        <taxon>Ignatzschineriaceae</taxon>
        <taxon>Wohlfahrtiimonas</taxon>
    </lineage>
</organism>
<dbReference type="InterPro" id="IPR005631">
    <property type="entry name" value="SDH"/>
</dbReference>
<evidence type="ECO:0000256" key="4">
    <source>
        <dbReference type="ARBA" id="ARBA00022490"/>
    </source>
</evidence>
<accession>A0ABP9MS21</accession>
<dbReference type="Gene3D" id="1.10.150.250">
    <property type="entry name" value="Flavinator of succinate dehydrogenase"/>
    <property type="match status" value="1"/>
</dbReference>
<protein>
    <recommendedName>
        <fullName evidence="3">FAD assembly factor SdhE</fullName>
    </recommendedName>
</protein>
<dbReference type="InterPro" id="IPR036714">
    <property type="entry name" value="SDH_sf"/>
</dbReference>
<keyword evidence="4" id="KW-0963">Cytoplasm</keyword>
<dbReference type="InterPro" id="IPR050531">
    <property type="entry name" value="SdhE_FAD_assembly_factor"/>
</dbReference>
<evidence type="ECO:0000256" key="2">
    <source>
        <dbReference type="ARBA" id="ARBA00008571"/>
    </source>
</evidence>
<dbReference type="Proteomes" id="UP001500631">
    <property type="component" value="Unassembled WGS sequence"/>
</dbReference>
<dbReference type="PANTHER" id="PTHR39585">
    <property type="entry name" value="FAD ASSEMBLY FACTOR SDHE"/>
    <property type="match status" value="1"/>
</dbReference>
<keyword evidence="7" id="KW-1185">Reference proteome</keyword>
<dbReference type="PANTHER" id="PTHR39585:SF1">
    <property type="entry name" value="FAD ASSEMBLY FACTOR SDHE"/>
    <property type="match status" value="1"/>
</dbReference>
<sequence>MDQLPKIRWRARRGMREMDQLFDRYLDHHYPTAPADEKALLVELLEMQDPELFDLLLLRVPAKSDEQERLIRKLNPNL</sequence>
<dbReference type="EMBL" id="BAABKE010000004">
    <property type="protein sequence ID" value="GAA5099713.1"/>
    <property type="molecule type" value="Genomic_DNA"/>
</dbReference>
<comment type="similarity">
    <text evidence="2">Belongs to the SdhE FAD assembly factor family.</text>
</comment>
<evidence type="ECO:0000313" key="6">
    <source>
        <dbReference type="EMBL" id="GAA5099713.1"/>
    </source>
</evidence>
<comment type="caution">
    <text evidence="6">The sequence shown here is derived from an EMBL/GenBank/DDBJ whole genome shotgun (WGS) entry which is preliminary data.</text>
</comment>
<evidence type="ECO:0000256" key="1">
    <source>
        <dbReference type="ARBA" id="ARBA00004496"/>
    </source>
</evidence>
<dbReference type="Pfam" id="PF03937">
    <property type="entry name" value="Sdh5"/>
    <property type="match status" value="1"/>
</dbReference>
<gene>
    <name evidence="6" type="ORF">GCM10023338_13540</name>
</gene>
<evidence type="ECO:0000256" key="5">
    <source>
        <dbReference type="ARBA" id="ARBA00023186"/>
    </source>
</evidence>
<evidence type="ECO:0000256" key="3">
    <source>
        <dbReference type="ARBA" id="ARBA00019418"/>
    </source>
</evidence>
<evidence type="ECO:0000313" key="7">
    <source>
        <dbReference type="Proteomes" id="UP001500631"/>
    </source>
</evidence>
<comment type="subcellular location">
    <subcellularLocation>
        <location evidence="1">Cytoplasm</location>
    </subcellularLocation>
</comment>
<dbReference type="RefSeq" id="WP_077925438.1">
    <property type="nucleotide sequence ID" value="NZ_BAABKE010000004.1"/>
</dbReference>
<keyword evidence="5" id="KW-0143">Chaperone</keyword>
<proteinExistence type="inferred from homology"/>
<dbReference type="SUPFAM" id="SSF109910">
    <property type="entry name" value="YgfY-like"/>
    <property type="match status" value="1"/>
</dbReference>
<reference evidence="7" key="1">
    <citation type="journal article" date="2019" name="Int. J. Syst. Evol. Microbiol.">
        <title>The Global Catalogue of Microorganisms (GCM) 10K type strain sequencing project: providing services to taxonomists for standard genome sequencing and annotation.</title>
        <authorList>
            <consortium name="The Broad Institute Genomics Platform"/>
            <consortium name="The Broad Institute Genome Sequencing Center for Infectious Disease"/>
            <person name="Wu L."/>
            <person name="Ma J."/>
        </authorList>
    </citation>
    <scope>NUCLEOTIDE SEQUENCE [LARGE SCALE GENOMIC DNA]</scope>
    <source>
        <strain evidence="7">JCM 18424</strain>
    </source>
</reference>
<name>A0ABP9MS21_9GAMM</name>